<keyword evidence="2" id="KW-1185">Reference proteome</keyword>
<organism evidence="1 2">
    <name type="scientific">Mycena sanguinolenta</name>
    <dbReference type="NCBI Taxonomy" id="230812"/>
    <lineage>
        <taxon>Eukaryota</taxon>
        <taxon>Fungi</taxon>
        <taxon>Dikarya</taxon>
        <taxon>Basidiomycota</taxon>
        <taxon>Agaricomycotina</taxon>
        <taxon>Agaricomycetes</taxon>
        <taxon>Agaricomycetidae</taxon>
        <taxon>Agaricales</taxon>
        <taxon>Marasmiineae</taxon>
        <taxon>Mycenaceae</taxon>
        <taxon>Mycena</taxon>
    </lineage>
</organism>
<keyword evidence="1" id="KW-0378">Hydrolase</keyword>
<gene>
    <name evidence="1" type="ORF">MSAN_02499200</name>
</gene>
<evidence type="ECO:0000313" key="1">
    <source>
        <dbReference type="EMBL" id="KAF7326797.1"/>
    </source>
</evidence>
<comment type="caution">
    <text evidence="1">The sequence shown here is derived from an EMBL/GenBank/DDBJ whole genome shotgun (WGS) entry which is preliminary data.</text>
</comment>
<dbReference type="Proteomes" id="UP000623467">
    <property type="component" value="Unassembled WGS sequence"/>
</dbReference>
<dbReference type="GO" id="GO:0016787">
    <property type="term" value="F:hydrolase activity"/>
    <property type="evidence" value="ECO:0007669"/>
    <property type="project" value="UniProtKB-KW"/>
</dbReference>
<accession>A0A8H6U1J6</accession>
<reference evidence="1" key="1">
    <citation type="submission" date="2020-05" db="EMBL/GenBank/DDBJ databases">
        <title>Mycena genomes resolve the evolution of fungal bioluminescence.</title>
        <authorList>
            <person name="Tsai I.J."/>
        </authorList>
    </citation>
    <scope>NUCLEOTIDE SEQUENCE</scope>
    <source>
        <strain evidence="1">160909Yilan</strain>
    </source>
</reference>
<dbReference type="EMBL" id="JACAZH010000093">
    <property type="protein sequence ID" value="KAF7326797.1"/>
    <property type="molecule type" value="Genomic_DNA"/>
</dbReference>
<protein>
    <submittedName>
        <fullName evidence="1">Ubiquitin carboxyl-terminal hydrolase 34</fullName>
    </submittedName>
</protein>
<dbReference type="OrthoDB" id="3048541at2759"/>
<dbReference type="AlphaFoldDB" id="A0A8H6U1J6"/>
<evidence type="ECO:0000313" key="2">
    <source>
        <dbReference type="Proteomes" id="UP000623467"/>
    </source>
</evidence>
<name>A0A8H6U1J6_9AGAR</name>
<sequence>MLKLRDRYTAATSKLSDHELFVSAVALDDMSSVGRIVSVAVKQKRSITEIIHRLQLSLRGAYHVKSFTANNFDLQQLVLDFGGPKLCYALSKALNLPPTNLSPKRGFSLQIDEVALDHRPRYDTERDAVVGFSRFDAASCEMYHPTEDRLGAMVDALQEGTLTRATEATVAAIAPYHREFYTPVPLMISGTCKRETDPQQTKWIKIIIETWKTSPHGESFYGPLWSIASDGDAVRRRALHTICMSQTLSCDSKLYPLLGHLPLMNMRCGQDELTADFDYKHKFKNFASLIRSVTGFLIAGHHISSILLRAKLETLPGMDKTRLDALFNNKDHMNVNNAVSLHSSLYELSSRVDLEHCDPGDIPIVILGRLCGYLTRPFIIPTMTLSEQLESLSAAAHMFFLLFRANRTSFCPGQLYYDIQSMIKNVYWSVAKQKDRLEGLYGIYRLKDNSRNFDILQLAERASTTAESCRIFAEHPEWDRGHKRLRLQGAEGVDHTNPKSWLGDVHVANVSLLTSHNSGRRLAVGLFELLRVPFENPSTLFDSDEIDLMRPHGSYVGLREADIDFTIEEVVNVMETSAPNLDPPPPLDPDNGIEQLEELLPEPGNNDLDGVRKKDKAWLTLKEGDKEKYCHKASAVRWLLCTEEGLKSTDRLARVQGLAKIRSYSRNPATPTLADESIIGDVFLLNHLVATFIRIKDQVALAILRVSAIENEKKTLLSCIAKSELSSDKITLRGQILVLSESKIDANPTTTTSKSVWIWDPNCFESFAVDGAVSKKSSIIDVPASFTRIVKGALVPHAAGRCTWQFETETLTALTSFLWDDIKSNVKHLPTRPKATLTFPYRDGKDEMMFISSEGSTAVQAAPREGFDRCYLCLTEVELKKMRDHVGGHLAASLNGIQQKLNIPVSL</sequence>
<proteinExistence type="predicted"/>